<keyword evidence="2" id="KW-0349">Heme</keyword>
<dbReference type="Gene3D" id="1.10.520.10">
    <property type="match status" value="2"/>
</dbReference>
<accession>A0AAV3P7H0</accession>
<dbReference type="GO" id="GO:0046872">
    <property type="term" value="F:metal ion binding"/>
    <property type="evidence" value="ECO:0007669"/>
    <property type="project" value="UniProtKB-KW"/>
</dbReference>
<evidence type="ECO:0000256" key="3">
    <source>
        <dbReference type="ARBA" id="ARBA00022723"/>
    </source>
</evidence>
<dbReference type="GO" id="GO:0000302">
    <property type="term" value="P:response to reactive oxygen species"/>
    <property type="evidence" value="ECO:0007669"/>
    <property type="project" value="TreeGrafter"/>
</dbReference>
<reference evidence="8 9" key="1">
    <citation type="submission" date="2024-01" db="EMBL/GenBank/DDBJ databases">
        <title>The complete chloroplast genome sequence of Lithospermum erythrorhizon: insights into the phylogenetic relationship among Boraginaceae species and the maternal lineages of purple gromwells.</title>
        <authorList>
            <person name="Okada T."/>
            <person name="Watanabe K."/>
        </authorList>
    </citation>
    <scope>NUCLEOTIDE SEQUENCE [LARGE SCALE GENOMIC DNA]</scope>
</reference>
<keyword evidence="1" id="KW-0575">Peroxidase</keyword>
<evidence type="ECO:0000313" key="8">
    <source>
        <dbReference type="EMBL" id="GAA0145983.1"/>
    </source>
</evidence>
<proteinExistence type="inferred from homology"/>
<dbReference type="EMBL" id="BAABME010016441">
    <property type="protein sequence ID" value="GAA0145983.1"/>
    <property type="molecule type" value="Genomic_DNA"/>
</dbReference>
<keyword evidence="5" id="KW-0408">Iron</keyword>
<dbReference type="GO" id="GO:0020037">
    <property type="term" value="F:heme binding"/>
    <property type="evidence" value="ECO:0007669"/>
    <property type="project" value="InterPro"/>
</dbReference>
<protein>
    <recommendedName>
        <fullName evidence="7">Plant heme peroxidase family profile domain-containing protein</fullName>
    </recommendedName>
</protein>
<dbReference type="GO" id="GO:0042744">
    <property type="term" value="P:hydrogen peroxide catabolic process"/>
    <property type="evidence" value="ECO:0007669"/>
    <property type="project" value="TreeGrafter"/>
</dbReference>
<name>A0AAV3P7H0_LITER</name>
<keyword evidence="3" id="KW-0479">Metal-binding</keyword>
<comment type="caution">
    <text evidence="8">The sequence shown here is derived from an EMBL/GenBank/DDBJ whole genome shotgun (WGS) entry which is preliminary data.</text>
</comment>
<dbReference type="Pfam" id="PF00141">
    <property type="entry name" value="peroxidase"/>
    <property type="match status" value="1"/>
</dbReference>
<sequence>MVIAKGQKSVSEDYLKAIDKAKRKLRGFIAEQGCAPLMLRLAWHSAGTYDKATKAGALKEQFHILTYADFYQLAGVVAVEITGGPDVPFNPGRQDKNVCPTDGLLPDANKGVEHLRDVFINHMGLTDTILLHSLQFFIFDNSIFDNSYFSQVLAGNSQGYLQLHTDKALMSDDVFRHLVVKYAAEEDAFFADYAVSHMKLSELG</sequence>
<dbReference type="PRINTS" id="PR00459">
    <property type="entry name" value="ASPEROXIDASE"/>
</dbReference>
<evidence type="ECO:0000256" key="1">
    <source>
        <dbReference type="ARBA" id="ARBA00022559"/>
    </source>
</evidence>
<dbReference type="PANTHER" id="PTHR31356">
    <property type="entry name" value="THYLAKOID LUMENAL 29 KDA PROTEIN, CHLOROPLASTIC-RELATED"/>
    <property type="match status" value="1"/>
</dbReference>
<dbReference type="InterPro" id="IPR002016">
    <property type="entry name" value="Haem_peroxidase"/>
</dbReference>
<dbReference type="GO" id="GO:0009507">
    <property type="term" value="C:chloroplast"/>
    <property type="evidence" value="ECO:0007669"/>
    <property type="project" value="TreeGrafter"/>
</dbReference>
<feature type="domain" description="Plant heme peroxidase family profile" evidence="7">
    <location>
        <begin position="62"/>
        <end position="128"/>
    </location>
</feature>
<dbReference type="PROSITE" id="PS00436">
    <property type="entry name" value="PEROXIDASE_2"/>
    <property type="match status" value="1"/>
</dbReference>
<comment type="similarity">
    <text evidence="6">Belongs to the peroxidase family.</text>
</comment>
<dbReference type="InterPro" id="IPR010255">
    <property type="entry name" value="Haem_peroxidase_sf"/>
</dbReference>
<dbReference type="InterPro" id="IPR044831">
    <property type="entry name" value="Ccp1-like"/>
</dbReference>
<evidence type="ECO:0000259" key="7">
    <source>
        <dbReference type="Pfam" id="PF00141"/>
    </source>
</evidence>
<keyword evidence="9" id="KW-1185">Reference proteome</keyword>
<dbReference type="Gene3D" id="1.10.420.10">
    <property type="entry name" value="Peroxidase, domain 2"/>
    <property type="match status" value="2"/>
</dbReference>
<dbReference type="InterPro" id="IPR002207">
    <property type="entry name" value="Peroxidase_I"/>
</dbReference>
<evidence type="ECO:0000256" key="4">
    <source>
        <dbReference type="ARBA" id="ARBA00023002"/>
    </source>
</evidence>
<dbReference type="Proteomes" id="UP001454036">
    <property type="component" value="Unassembled WGS sequence"/>
</dbReference>
<evidence type="ECO:0000256" key="2">
    <source>
        <dbReference type="ARBA" id="ARBA00022617"/>
    </source>
</evidence>
<evidence type="ECO:0000313" key="9">
    <source>
        <dbReference type="Proteomes" id="UP001454036"/>
    </source>
</evidence>
<dbReference type="GO" id="GO:0034599">
    <property type="term" value="P:cellular response to oxidative stress"/>
    <property type="evidence" value="ECO:0007669"/>
    <property type="project" value="InterPro"/>
</dbReference>
<dbReference type="GO" id="GO:0004601">
    <property type="term" value="F:peroxidase activity"/>
    <property type="evidence" value="ECO:0007669"/>
    <property type="project" value="UniProtKB-KW"/>
</dbReference>
<dbReference type="SUPFAM" id="SSF48113">
    <property type="entry name" value="Heme-dependent peroxidases"/>
    <property type="match status" value="1"/>
</dbReference>
<evidence type="ECO:0000256" key="5">
    <source>
        <dbReference type="ARBA" id="ARBA00023004"/>
    </source>
</evidence>
<organism evidence="8 9">
    <name type="scientific">Lithospermum erythrorhizon</name>
    <name type="common">Purple gromwell</name>
    <name type="synonym">Lithospermum officinale var. erythrorhizon</name>
    <dbReference type="NCBI Taxonomy" id="34254"/>
    <lineage>
        <taxon>Eukaryota</taxon>
        <taxon>Viridiplantae</taxon>
        <taxon>Streptophyta</taxon>
        <taxon>Embryophyta</taxon>
        <taxon>Tracheophyta</taxon>
        <taxon>Spermatophyta</taxon>
        <taxon>Magnoliopsida</taxon>
        <taxon>eudicotyledons</taxon>
        <taxon>Gunneridae</taxon>
        <taxon>Pentapetalae</taxon>
        <taxon>asterids</taxon>
        <taxon>lamiids</taxon>
        <taxon>Boraginales</taxon>
        <taxon>Boraginaceae</taxon>
        <taxon>Boraginoideae</taxon>
        <taxon>Lithospermeae</taxon>
        <taxon>Lithospermum</taxon>
    </lineage>
</organism>
<keyword evidence="4" id="KW-0560">Oxidoreductase</keyword>
<dbReference type="PANTHER" id="PTHR31356:SF59">
    <property type="entry name" value="L-ASCORBATE PEROXIDASE 1, CYTOSOLIC"/>
    <property type="match status" value="1"/>
</dbReference>
<dbReference type="InterPro" id="IPR019794">
    <property type="entry name" value="Peroxidases_AS"/>
</dbReference>
<dbReference type="PRINTS" id="PR00458">
    <property type="entry name" value="PEROXIDASE"/>
</dbReference>
<gene>
    <name evidence="8" type="ORF">LIER_36235</name>
</gene>
<evidence type="ECO:0000256" key="6">
    <source>
        <dbReference type="RuleBase" id="RU004241"/>
    </source>
</evidence>
<dbReference type="AlphaFoldDB" id="A0AAV3P7H0"/>